<dbReference type="Gene3D" id="1.10.10.60">
    <property type="entry name" value="Homeodomain-like"/>
    <property type="match status" value="1"/>
</dbReference>
<evidence type="ECO:0000259" key="4">
    <source>
        <dbReference type="PROSITE" id="PS01124"/>
    </source>
</evidence>
<protein>
    <submittedName>
        <fullName evidence="5">Transcriptional regulator</fullName>
    </submittedName>
</protein>
<evidence type="ECO:0000256" key="1">
    <source>
        <dbReference type="ARBA" id="ARBA00023015"/>
    </source>
</evidence>
<gene>
    <name evidence="5" type="ORF">MMAD_31610</name>
</gene>
<dbReference type="InterPro" id="IPR050204">
    <property type="entry name" value="AraC_XylS_family_regulators"/>
</dbReference>
<keyword evidence="3" id="KW-0804">Transcription</keyword>
<evidence type="ECO:0000256" key="3">
    <source>
        <dbReference type="ARBA" id="ARBA00023163"/>
    </source>
</evidence>
<dbReference type="GO" id="GO:0043565">
    <property type="term" value="F:sequence-specific DNA binding"/>
    <property type="evidence" value="ECO:0007669"/>
    <property type="project" value="InterPro"/>
</dbReference>
<keyword evidence="1" id="KW-0805">Transcription regulation</keyword>
<dbReference type="RefSeq" id="WP_163738942.1">
    <property type="nucleotide sequence ID" value="NZ_AP022610.1"/>
</dbReference>
<reference evidence="5 6" key="1">
    <citation type="journal article" date="2019" name="Emerg. Microbes Infect.">
        <title>Comprehensive subspecies identification of 175 nontuberculous mycobacteria species based on 7547 genomic profiles.</title>
        <authorList>
            <person name="Matsumoto Y."/>
            <person name="Kinjo T."/>
            <person name="Motooka D."/>
            <person name="Nabeya D."/>
            <person name="Jung N."/>
            <person name="Uechi K."/>
            <person name="Horii T."/>
            <person name="Iida T."/>
            <person name="Fujita J."/>
            <person name="Nakamura S."/>
        </authorList>
    </citation>
    <scope>NUCLEOTIDE SEQUENCE [LARGE SCALE GENOMIC DNA]</scope>
    <source>
        <strain evidence="5 6">JCM 13574</strain>
    </source>
</reference>
<dbReference type="Pfam" id="PF12833">
    <property type="entry name" value="HTH_18"/>
    <property type="match status" value="1"/>
</dbReference>
<dbReference type="InterPro" id="IPR009057">
    <property type="entry name" value="Homeodomain-like_sf"/>
</dbReference>
<name>A0A7I7XI32_9MYCO</name>
<dbReference type="PROSITE" id="PS01124">
    <property type="entry name" value="HTH_ARAC_FAMILY_2"/>
    <property type="match status" value="1"/>
</dbReference>
<dbReference type="GO" id="GO:0003700">
    <property type="term" value="F:DNA-binding transcription factor activity"/>
    <property type="evidence" value="ECO:0007669"/>
    <property type="project" value="InterPro"/>
</dbReference>
<proteinExistence type="predicted"/>
<dbReference type="Proteomes" id="UP000466517">
    <property type="component" value="Chromosome"/>
</dbReference>
<sequence length="332" mass="36686">MTVLLDDIFESSPRIQATEVDEAADVLSRVFLPLTLRSADSEALDMSLQAEELPVLTAGYLHFGTAVHIRGDEVPAYFIEAPLTGMAINRWADGRLEKTAVGSAAVFTPGMAVDLNWSKDCREICIKITEDQMRRQLERMMDRPVRKRITFARGMDVGAQTASNWFGLVRLLAREAGRADGVLAHRLAVENLQQLLVQGFLLIQPHNYAEALAEDESSASATVVKRAIDAMHAHPENPWSTVDLARSTGVSARALQKAFQRAGQPPPMTYLRRLRLHEAHAELASQCPSTTTVTTVAGRWGFLHLSRFAEQYREMFGESPSETLRTSSPGVS</sequence>
<feature type="domain" description="HTH araC/xylS-type" evidence="4">
    <location>
        <begin position="225"/>
        <end position="326"/>
    </location>
</feature>
<evidence type="ECO:0000256" key="2">
    <source>
        <dbReference type="ARBA" id="ARBA00023125"/>
    </source>
</evidence>
<dbReference type="Pfam" id="PF14525">
    <property type="entry name" value="AraC_binding_2"/>
    <property type="match status" value="1"/>
</dbReference>
<keyword evidence="2" id="KW-0238">DNA-binding</keyword>
<dbReference type="PANTHER" id="PTHR46796:SF12">
    <property type="entry name" value="HTH-TYPE DNA-BINDING TRANSCRIPTIONAL ACTIVATOR EUTR"/>
    <property type="match status" value="1"/>
</dbReference>
<organism evidence="5 6">
    <name type="scientific">Mycolicibacterium madagascariense</name>
    <dbReference type="NCBI Taxonomy" id="212765"/>
    <lineage>
        <taxon>Bacteria</taxon>
        <taxon>Bacillati</taxon>
        <taxon>Actinomycetota</taxon>
        <taxon>Actinomycetes</taxon>
        <taxon>Mycobacteriales</taxon>
        <taxon>Mycobacteriaceae</taxon>
        <taxon>Mycolicibacterium</taxon>
    </lineage>
</organism>
<dbReference type="SUPFAM" id="SSF46689">
    <property type="entry name" value="Homeodomain-like"/>
    <property type="match status" value="2"/>
</dbReference>
<dbReference type="PANTHER" id="PTHR46796">
    <property type="entry name" value="HTH-TYPE TRANSCRIPTIONAL ACTIVATOR RHAS-RELATED"/>
    <property type="match status" value="1"/>
</dbReference>
<dbReference type="KEGG" id="mmag:MMAD_31610"/>
<keyword evidence="6" id="KW-1185">Reference proteome</keyword>
<evidence type="ECO:0000313" key="5">
    <source>
        <dbReference type="EMBL" id="BBZ28866.1"/>
    </source>
</evidence>
<dbReference type="SMART" id="SM00342">
    <property type="entry name" value="HTH_ARAC"/>
    <property type="match status" value="1"/>
</dbReference>
<dbReference type="EMBL" id="AP022610">
    <property type="protein sequence ID" value="BBZ28866.1"/>
    <property type="molecule type" value="Genomic_DNA"/>
</dbReference>
<dbReference type="InterPro" id="IPR035418">
    <property type="entry name" value="AraC-bd_2"/>
</dbReference>
<accession>A0A7I7XI32</accession>
<evidence type="ECO:0000313" key="6">
    <source>
        <dbReference type="Proteomes" id="UP000466517"/>
    </source>
</evidence>
<dbReference type="InterPro" id="IPR018060">
    <property type="entry name" value="HTH_AraC"/>
</dbReference>
<dbReference type="AlphaFoldDB" id="A0A7I7XI32"/>